<dbReference type="OrthoDB" id="9786191at2"/>
<comment type="caution">
    <text evidence="1">The sequence shown here is derived from an EMBL/GenBank/DDBJ whole genome shotgun (WGS) entry which is preliminary data.</text>
</comment>
<proteinExistence type="predicted"/>
<protein>
    <recommendedName>
        <fullName evidence="3">Cytochrome c domain-containing protein</fullName>
    </recommendedName>
</protein>
<sequence>MRISILKFIIIGFILITISCENDSESDLIDVTPVNLVTYDDNVKNIIDSNCILCHNDPPINFAPMPLLTFEQVKEAAENRNLIGRVSSEDINFLMPSGGPRLPQSTIDIIIQWRDDGLLEQ</sequence>
<name>A0A554VQR2_9FLAO</name>
<evidence type="ECO:0008006" key="3">
    <source>
        <dbReference type="Google" id="ProtNLM"/>
    </source>
</evidence>
<dbReference type="PROSITE" id="PS51257">
    <property type="entry name" value="PROKAR_LIPOPROTEIN"/>
    <property type="match status" value="1"/>
</dbReference>
<dbReference type="Proteomes" id="UP000318833">
    <property type="component" value="Unassembled WGS sequence"/>
</dbReference>
<dbReference type="AlphaFoldDB" id="A0A554VQR2"/>
<reference evidence="1 2" key="1">
    <citation type="submission" date="2019-07" db="EMBL/GenBank/DDBJ databases">
        <title>The draft genome sequence of Aquimarina algiphila M91.</title>
        <authorList>
            <person name="Meng X."/>
        </authorList>
    </citation>
    <scope>NUCLEOTIDE SEQUENCE [LARGE SCALE GENOMIC DNA]</scope>
    <source>
        <strain evidence="1 2">M91</strain>
    </source>
</reference>
<keyword evidence="2" id="KW-1185">Reference proteome</keyword>
<evidence type="ECO:0000313" key="2">
    <source>
        <dbReference type="Proteomes" id="UP000318833"/>
    </source>
</evidence>
<accession>A0A554VQR2</accession>
<organism evidence="1 2">
    <name type="scientific">Aquimarina algiphila</name>
    <dbReference type="NCBI Taxonomy" id="2047982"/>
    <lineage>
        <taxon>Bacteria</taxon>
        <taxon>Pseudomonadati</taxon>
        <taxon>Bacteroidota</taxon>
        <taxon>Flavobacteriia</taxon>
        <taxon>Flavobacteriales</taxon>
        <taxon>Flavobacteriaceae</taxon>
        <taxon>Aquimarina</taxon>
    </lineage>
</organism>
<dbReference type="EMBL" id="VLNR01000004">
    <property type="protein sequence ID" value="TSE10870.1"/>
    <property type="molecule type" value="Genomic_DNA"/>
</dbReference>
<dbReference type="RefSeq" id="WP_109436865.1">
    <property type="nucleotide sequence ID" value="NZ_CANMIK010000005.1"/>
</dbReference>
<gene>
    <name evidence="1" type="ORF">FOF46_03225</name>
</gene>
<evidence type="ECO:0000313" key="1">
    <source>
        <dbReference type="EMBL" id="TSE10870.1"/>
    </source>
</evidence>